<dbReference type="GeneID" id="4909199"/>
<evidence type="ECO:0000313" key="2">
    <source>
        <dbReference type="Proteomes" id="UP000001431"/>
    </source>
</evidence>
<dbReference type="Proteomes" id="UP000001431">
    <property type="component" value="Chromosome"/>
</dbReference>
<dbReference type="EMBL" id="CP000561">
    <property type="protein sequence ID" value="ABO08677.1"/>
    <property type="molecule type" value="Genomic_DNA"/>
</dbReference>
<gene>
    <name evidence="1" type="ordered locus">Pcal_1253</name>
</gene>
<evidence type="ECO:0000313" key="1">
    <source>
        <dbReference type="EMBL" id="ABO08677.1"/>
    </source>
</evidence>
<proteinExistence type="predicted"/>
<keyword evidence="2" id="KW-1185">Reference proteome</keyword>
<name>A3MVL0_PYRCJ</name>
<dbReference type="HOGENOM" id="CLU_2204203_0_0_2"/>
<protein>
    <submittedName>
        <fullName evidence="1">Uncharacterized protein</fullName>
    </submittedName>
</protein>
<dbReference type="KEGG" id="pcl:Pcal_1253"/>
<sequence>MPKEAANGYVVVLTPQSAPLVGERVRPLLRKPYVVVLNKWVEGLPGRKAEALGRSRWGPAWLIVEDEPVVEVATAQGKLPYDISPRPKFAEATERIAAFIAKVFYSV</sequence>
<dbReference type="AlphaFoldDB" id="A3MVL0"/>
<accession>A3MVL0</accession>
<dbReference type="RefSeq" id="WP_011849935.1">
    <property type="nucleotide sequence ID" value="NC_009073.1"/>
</dbReference>
<organism evidence="1 2">
    <name type="scientific">Pyrobaculum calidifontis (strain DSM 21063 / JCM 11548 / VA1)</name>
    <dbReference type="NCBI Taxonomy" id="410359"/>
    <lineage>
        <taxon>Archaea</taxon>
        <taxon>Thermoproteota</taxon>
        <taxon>Thermoprotei</taxon>
        <taxon>Thermoproteales</taxon>
        <taxon>Thermoproteaceae</taxon>
        <taxon>Pyrobaculum</taxon>
    </lineage>
</organism>
<reference evidence="1" key="1">
    <citation type="submission" date="2007-02" db="EMBL/GenBank/DDBJ databases">
        <title>Complete sequence of Pyrobaculum calidifontis JCM 11548.</title>
        <authorList>
            <consortium name="US DOE Joint Genome Institute"/>
            <person name="Copeland A."/>
            <person name="Lucas S."/>
            <person name="Lapidus A."/>
            <person name="Barry K."/>
            <person name="Glavina del Rio T."/>
            <person name="Dalin E."/>
            <person name="Tice H."/>
            <person name="Pitluck S."/>
            <person name="Chain P."/>
            <person name="Malfatti S."/>
            <person name="Shin M."/>
            <person name="Vergez L."/>
            <person name="Schmutz J."/>
            <person name="Larimer F."/>
            <person name="Land M."/>
            <person name="Hauser L."/>
            <person name="Kyrpides N."/>
            <person name="Mikhailova N."/>
            <person name="Cozen A.E."/>
            <person name="Fitz-Gibbon S.T."/>
            <person name="House C.H."/>
            <person name="Saltikov C."/>
            <person name="Lowe T.M."/>
            <person name="Richardson P."/>
        </authorList>
    </citation>
    <scope>NUCLEOTIDE SEQUENCE [LARGE SCALE GENOMIC DNA]</scope>
    <source>
        <strain evidence="1">JCM 11548</strain>
    </source>
</reference>